<accession>A0A1A9V0R0</accession>
<evidence type="ECO:0000256" key="1">
    <source>
        <dbReference type="SAM" id="MobiDB-lite"/>
    </source>
</evidence>
<feature type="region of interest" description="Disordered" evidence="1">
    <location>
        <begin position="55"/>
        <end position="118"/>
    </location>
</feature>
<dbReference type="VEuPathDB" id="VectorBase:GAUT022036"/>
<feature type="region of interest" description="Disordered" evidence="1">
    <location>
        <begin position="174"/>
        <end position="200"/>
    </location>
</feature>
<feature type="compositionally biased region" description="Basic and acidic residues" evidence="1">
    <location>
        <begin position="55"/>
        <end position="103"/>
    </location>
</feature>
<sequence length="215" mass="26156">MRFFPIPDVDFYTEIPPLWSYYCCQPDRKWKQVKYERPHYISYWRELDIIKKDKEKKKMEDARKRRDKEIEEERKKKMKENKKGQMKEKTDIFYRSPPREDRRKKEKKKPKQMDDGYENWPKTRIRTEACLPIYYCTGNRFIRLEKADPLGFKCAPLPISLAEALENKARIKAAQEQGRAAAKAERARKRKERRDADEKAWRKCSGINHLINHRE</sequence>
<evidence type="ECO:0000313" key="2">
    <source>
        <dbReference type="EnsemblMetazoa" id="GAUT022036-PA"/>
    </source>
</evidence>
<name>A0A1A9V0R0_GLOAU</name>
<dbReference type="EnsemblMetazoa" id="GAUT022036-RA">
    <property type="protein sequence ID" value="GAUT022036-PA"/>
    <property type="gene ID" value="GAUT022036"/>
</dbReference>
<organism evidence="2 3">
    <name type="scientific">Glossina austeni</name>
    <name type="common">Savannah tsetse fly</name>
    <dbReference type="NCBI Taxonomy" id="7395"/>
    <lineage>
        <taxon>Eukaryota</taxon>
        <taxon>Metazoa</taxon>
        <taxon>Ecdysozoa</taxon>
        <taxon>Arthropoda</taxon>
        <taxon>Hexapoda</taxon>
        <taxon>Insecta</taxon>
        <taxon>Pterygota</taxon>
        <taxon>Neoptera</taxon>
        <taxon>Endopterygota</taxon>
        <taxon>Diptera</taxon>
        <taxon>Brachycera</taxon>
        <taxon>Muscomorpha</taxon>
        <taxon>Hippoboscoidea</taxon>
        <taxon>Glossinidae</taxon>
        <taxon>Glossina</taxon>
    </lineage>
</organism>
<protein>
    <submittedName>
        <fullName evidence="2">Uncharacterized protein</fullName>
    </submittedName>
</protein>
<proteinExistence type="predicted"/>
<reference evidence="2" key="1">
    <citation type="submission" date="2020-05" db="UniProtKB">
        <authorList>
            <consortium name="EnsemblMetazoa"/>
        </authorList>
    </citation>
    <scope>IDENTIFICATION</scope>
    <source>
        <strain evidence="2">TTRI</strain>
    </source>
</reference>
<dbReference type="AlphaFoldDB" id="A0A1A9V0R0"/>
<dbReference type="Proteomes" id="UP000078200">
    <property type="component" value="Unassembled WGS sequence"/>
</dbReference>
<evidence type="ECO:0000313" key="3">
    <source>
        <dbReference type="Proteomes" id="UP000078200"/>
    </source>
</evidence>
<keyword evidence="3" id="KW-1185">Reference proteome</keyword>